<dbReference type="Proteomes" id="UP000275394">
    <property type="component" value="Unassembled WGS sequence"/>
</dbReference>
<evidence type="ECO:0000313" key="2">
    <source>
        <dbReference type="Proteomes" id="UP000275394"/>
    </source>
</evidence>
<keyword evidence="2" id="KW-1185">Reference proteome</keyword>
<dbReference type="AlphaFoldDB" id="A0A3N2DNI0"/>
<dbReference type="Pfam" id="PF14567">
    <property type="entry name" value="SUKH_5"/>
    <property type="match status" value="1"/>
</dbReference>
<name>A0A3N2DNI0_9GAMM</name>
<dbReference type="SUPFAM" id="SSF160631">
    <property type="entry name" value="SMI1/KNR4-like"/>
    <property type="match status" value="1"/>
</dbReference>
<dbReference type="Gene3D" id="3.40.1580.10">
    <property type="entry name" value="SMI1/KNR4-like"/>
    <property type="match status" value="1"/>
</dbReference>
<proteinExistence type="predicted"/>
<evidence type="ECO:0000313" key="1">
    <source>
        <dbReference type="EMBL" id="ROS01363.1"/>
    </source>
</evidence>
<dbReference type="EMBL" id="RKHR01000004">
    <property type="protein sequence ID" value="ROS01363.1"/>
    <property type="molecule type" value="Genomic_DNA"/>
</dbReference>
<dbReference type="InterPro" id="IPR037883">
    <property type="entry name" value="Knr4/Smi1-like_sf"/>
</dbReference>
<gene>
    <name evidence="1" type="ORF">EDC56_1804</name>
</gene>
<protein>
    <submittedName>
        <fullName evidence="1">SUKH superfamily protein</fullName>
    </submittedName>
</protein>
<reference evidence="1 2" key="1">
    <citation type="submission" date="2018-11" db="EMBL/GenBank/DDBJ databases">
        <title>Genomic Encyclopedia of Type Strains, Phase IV (KMG-IV): sequencing the most valuable type-strain genomes for metagenomic binning, comparative biology and taxonomic classification.</title>
        <authorList>
            <person name="Goeker M."/>
        </authorList>
    </citation>
    <scope>NUCLEOTIDE SEQUENCE [LARGE SCALE GENOMIC DNA]</scope>
    <source>
        <strain evidence="1 2">DSM 100316</strain>
    </source>
</reference>
<sequence length="136" mass="15537">MNDALEMLRAVNETVSVPLELPEHDDLVDVEELILIGIPADFREYLLQASDVIYGYYEPVTAADPNSHTYLPEVASYAWSIGVPRELIPLCESRGDYYCVNEVGEVVLWRDGQVTEGEWPTIWHWIKGVWLADVVW</sequence>
<organism evidence="1 2">
    <name type="scientific">Sinobacterium caligoides</name>
    <dbReference type="NCBI Taxonomy" id="933926"/>
    <lineage>
        <taxon>Bacteria</taxon>
        <taxon>Pseudomonadati</taxon>
        <taxon>Pseudomonadota</taxon>
        <taxon>Gammaproteobacteria</taxon>
        <taxon>Cellvibrionales</taxon>
        <taxon>Spongiibacteraceae</taxon>
        <taxon>Sinobacterium</taxon>
    </lineage>
</organism>
<dbReference type="RefSeq" id="WP_123712861.1">
    <property type="nucleotide sequence ID" value="NZ_RKHR01000004.1"/>
</dbReference>
<dbReference type="OrthoDB" id="8456590at2"/>
<accession>A0A3N2DNI0</accession>
<comment type="caution">
    <text evidence="1">The sequence shown here is derived from an EMBL/GenBank/DDBJ whole genome shotgun (WGS) entry which is preliminary data.</text>
</comment>